<keyword evidence="3" id="KW-1185">Reference proteome</keyword>
<evidence type="ECO:0000313" key="3">
    <source>
        <dbReference type="Proteomes" id="UP001188597"/>
    </source>
</evidence>
<dbReference type="EMBL" id="JAVXUP010000529">
    <property type="protein sequence ID" value="KAK3025809.1"/>
    <property type="molecule type" value="Genomic_DNA"/>
</dbReference>
<evidence type="ECO:0000313" key="2">
    <source>
        <dbReference type="EMBL" id="KAK3025809.1"/>
    </source>
</evidence>
<gene>
    <name evidence="1" type="ORF">RJ639_025453</name>
    <name evidence="2" type="ORF">RJ639_040715</name>
</gene>
<accession>A0AA89ABN5</accession>
<protein>
    <submittedName>
        <fullName evidence="1">Uncharacterized protein</fullName>
    </submittedName>
</protein>
<organism evidence="1 3">
    <name type="scientific">Escallonia herrerae</name>
    <dbReference type="NCBI Taxonomy" id="1293975"/>
    <lineage>
        <taxon>Eukaryota</taxon>
        <taxon>Viridiplantae</taxon>
        <taxon>Streptophyta</taxon>
        <taxon>Embryophyta</taxon>
        <taxon>Tracheophyta</taxon>
        <taxon>Spermatophyta</taxon>
        <taxon>Magnoliopsida</taxon>
        <taxon>eudicotyledons</taxon>
        <taxon>Gunneridae</taxon>
        <taxon>Pentapetalae</taxon>
        <taxon>asterids</taxon>
        <taxon>campanulids</taxon>
        <taxon>Escalloniales</taxon>
        <taxon>Escalloniaceae</taxon>
        <taxon>Escallonia</taxon>
    </lineage>
</organism>
<name>A0AA89ABN5_9ASTE</name>
<proteinExistence type="predicted"/>
<reference evidence="1" key="1">
    <citation type="submission" date="2022-12" db="EMBL/GenBank/DDBJ databases">
        <title>Draft genome assemblies for two species of Escallonia (Escalloniales).</title>
        <authorList>
            <person name="Chanderbali A."/>
            <person name="Dervinis C."/>
            <person name="Anghel I."/>
            <person name="Soltis D."/>
            <person name="Soltis P."/>
            <person name="Zapata F."/>
        </authorList>
    </citation>
    <scope>NUCLEOTIDE SEQUENCE</scope>
    <source>
        <strain evidence="1">UCBG64.0493</strain>
        <tissue evidence="1">Leaf</tissue>
    </source>
</reference>
<dbReference type="AlphaFoldDB" id="A0AA89ABN5"/>
<evidence type="ECO:0000313" key="1">
    <source>
        <dbReference type="EMBL" id="KAK2997448.1"/>
    </source>
</evidence>
<sequence length="140" mass="16147">MEAYPCMIWILGGDHTTETAAVHYTSQKVHAPPHVYSMEIFLSLRNRSGMIVSRRKHLPEYLLSLRITVTRQIGIKCLGLSTWELNYMCSSTEKSTLTIKMSTKILAKRQHCKAWHSPMRQKHPFDGADNNVLARHIKNR</sequence>
<dbReference type="EMBL" id="JAVXUP010004186">
    <property type="protein sequence ID" value="KAK2997448.1"/>
    <property type="molecule type" value="Genomic_DNA"/>
</dbReference>
<comment type="caution">
    <text evidence="1">The sequence shown here is derived from an EMBL/GenBank/DDBJ whole genome shotgun (WGS) entry which is preliminary data.</text>
</comment>
<dbReference type="Proteomes" id="UP001188597">
    <property type="component" value="Unassembled WGS sequence"/>
</dbReference>